<name>A0A077MEB4_9MICO</name>
<evidence type="ECO:0000256" key="4">
    <source>
        <dbReference type="ARBA" id="ARBA00022989"/>
    </source>
</evidence>
<evidence type="ECO:0000256" key="2">
    <source>
        <dbReference type="ARBA" id="ARBA00006143"/>
    </source>
</evidence>
<feature type="transmembrane region" description="Helical" evidence="6">
    <location>
        <begin position="178"/>
        <end position="198"/>
    </location>
</feature>
<proteinExistence type="inferred from homology"/>
<evidence type="ECO:0000256" key="3">
    <source>
        <dbReference type="ARBA" id="ARBA00022692"/>
    </source>
</evidence>
<dbReference type="GO" id="GO:0017004">
    <property type="term" value="P:cytochrome complex assembly"/>
    <property type="evidence" value="ECO:0007669"/>
    <property type="project" value="InterPro"/>
</dbReference>
<feature type="transmembrane region" description="Helical" evidence="6">
    <location>
        <begin position="102"/>
        <end position="121"/>
    </location>
</feature>
<evidence type="ECO:0000313" key="8">
    <source>
        <dbReference type="EMBL" id="CCI55049.1"/>
    </source>
</evidence>
<evidence type="ECO:0000313" key="9">
    <source>
        <dbReference type="Proteomes" id="UP000035720"/>
    </source>
</evidence>
<dbReference type="InterPro" id="IPR003834">
    <property type="entry name" value="Cyt_c_assmbl_TM_dom"/>
</dbReference>
<keyword evidence="3 6" id="KW-0812">Transmembrane</keyword>
<dbReference type="EMBL" id="CAJC01000212">
    <property type="protein sequence ID" value="CCI55049.1"/>
    <property type="molecule type" value="Genomic_DNA"/>
</dbReference>
<dbReference type="STRING" id="1193518.BN13_960013"/>
<dbReference type="Proteomes" id="UP000035720">
    <property type="component" value="Unassembled WGS sequence"/>
</dbReference>
<keyword evidence="4 6" id="KW-1133">Transmembrane helix</keyword>
<evidence type="ECO:0000259" key="7">
    <source>
        <dbReference type="Pfam" id="PF02683"/>
    </source>
</evidence>
<dbReference type="PANTHER" id="PTHR31272:SF4">
    <property type="entry name" value="CYTOCHROME C-TYPE BIOGENESIS PROTEIN HI_1454-RELATED"/>
    <property type="match status" value="1"/>
</dbReference>
<evidence type="ECO:0000256" key="1">
    <source>
        <dbReference type="ARBA" id="ARBA00004141"/>
    </source>
</evidence>
<organism evidence="8 9">
    <name type="scientific">Nostocoides jenkinsii Ben 74</name>
    <dbReference type="NCBI Taxonomy" id="1193518"/>
    <lineage>
        <taxon>Bacteria</taxon>
        <taxon>Bacillati</taxon>
        <taxon>Actinomycetota</taxon>
        <taxon>Actinomycetes</taxon>
        <taxon>Micrococcales</taxon>
        <taxon>Intrasporangiaceae</taxon>
        <taxon>Nostocoides</taxon>
    </lineage>
</organism>
<comment type="similarity">
    <text evidence="2">Belongs to the DsbD family.</text>
</comment>
<keyword evidence="9" id="KW-1185">Reference proteome</keyword>
<dbReference type="Pfam" id="PF02683">
    <property type="entry name" value="DsbD_TM"/>
    <property type="match status" value="1"/>
</dbReference>
<evidence type="ECO:0000256" key="6">
    <source>
        <dbReference type="SAM" id="Phobius"/>
    </source>
</evidence>
<dbReference type="RefSeq" id="WP_321162911.1">
    <property type="nucleotide sequence ID" value="NZ_HF571038.1"/>
</dbReference>
<feature type="transmembrane region" description="Helical" evidence="6">
    <location>
        <begin position="218"/>
        <end position="235"/>
    </location>
</feature>
<dbReference type="AlphaFoldDB" id="A0A077MEB4"/>
<feature type="transmembrane region" description="Helical" evidence="6">
    <location>
        <begin position="20"/>
        <end position="47"/>
    </location>
</feature>
<dbReference type="PANTHER" id="PTHR31272">
    <property type="entry name" value="CYTOCHROME C-TYPE BIOGENESIS PROTEIN HI_1454-RELATED"/>
    <property type="match status" value="1"/>
</dbReference>
<evidence type="ECO:0000256" key="5">
    <source>
        <dbReference type="ARBA" id="ARBA00023136"/>
    </source>
</evidence>
<reference evidence="8 9" key="1">
    <citation type="journal article" date="2013" name="ISME J.">
        <title>A metabolic model for members of the genus Tetrasphaera involved in enhanced biological phosphorus removal.</title>
        <authorList>
            <person name="Kristiansen R."/>
            <person name="Nguyen H.T.T."/>
            <person name="Saunders A.M."/>
            <person name="Nielsen J.L."/>
            <person name="Wimmer R."/>
            <person name="Le V.Q."/>
            <person name="McIlroy S.J."/>
            <person name="Petrovski S."/>
            <person name="Seviour R.J."/>
            <person name="Calteau A."/>
            <person name="Nielsen K.L."/>
            <person name="Nielsen P.H."/>
        </authorList>
    </citation>
    <scope>NUCLEOTIDE SEQUENCE [LARGE SCALE GENOMIC DNA]</scope>
    <source>
        <strain evidence="8 9">Ben 74</strain>
    </source>
</reference>
<keyword evidence="5 6" id="KW-0472">Membrane</keyword>
<dbReference type="InterPro" id="IPR051790">
    <property type="entry name" value="Cytochrome_c-biogenesis_DsbD"/>
</dbReference>
<feature type="transmembrane region" description="Helical" evidence="6">
    <location>
        <begin position="67"/>
        <end position="90"/>
    </location>
</feature>
<accession>A0A077MEB4</accession>
<dbReference type="GO" id="GO:0016020">
    <property type="term" value="C:membrane"/>
    <property type="evidence" value="ECO:0007669"/>
    <property type="project" value="UniProtKB-SubCell"/>
</dbReference>
<feature type="domain" description="Cytochrome C biogenesis protein transmembrane" evidence="7">
    <location>
        <begin position="20"/>
        <end position="232"/>
    </location>
</feature>
<comment type="subcellular location">
    <subcellularLocation>
        <location evidence="1">Membrane</location>
        <topology evidence="1">Multi-pass membrane protein</topology>
    </subcellularLocation>
</comment>
<feature type="transmembrane region" description="Helical" evidence="6">
    <location>
        <begin position="142"/>
        <end position="166"/>
    </location>
</feature>
<sequence>MSTLAGALPDTIATGALPLAMLVAALAGLVSFASPCILPLVPGFLGYVAGAGPDSSRADVEPRRSRVVLGTLLFIGGFAAVYILTAVVLGSLGASLIEHRTLLTRVGGVVVLVMALLFLGVGSNLSLTPRYRPRSGLLGAPALGAVFGLGWTPCSGPTLGAVLALASSVEPSVGRASVLAAAYCLGLGLPFLLIATAWERAGRFNEFLRRHQRGIHRFGGVMLLIVGLLLVSGAWDHLTVWLQQRIATTEVIL</sequence>
<protein>
    <submittedName>
        <fullName evidence="8">Putative cytochrome biogenesis related protein</fullName>
    </submittedName>
</protein>
<comment type="caution">
    <text evidence="8">The sequence shown here is derived from an EMBL/GenBank/DDBJ whole genome shotgun (WGS) entry which is preliminary data.</text>
</comment>
<gene>
    <name evidence="8" type="ORF">BN13_960013</name>
</gene>